<sequence length="289" mass="31276">MQAKLSSLPLVGIISAFEKTVNSNPTVNGELMMDSRINWLSNLMIAVSLVFVLTVQNFAEAATIKNIVLVHGAFTDGSSWASVTAKLQNMGYHVTAVQNPLTSLADDVRATEQVLQRQQGEVLLVGHSWAGAVITQAGNYPNVRGIVYLSALVPDSGESVADLLQRLNAPMDGMAPDAHGLIWLDNPEKYHEIMAGDVPLKKMLALTAVQQPIAASAFGDKVQHAAWKDKPTWYLLTRNDKALDPSVQRKISDQIGAKVMSISSSHMSLVSHPEDVARFIDNAAKAIKL</sequence>
<name>C6CAK1_MUSP7</name>
<dbReference type="InterPro" id="IPR029058">
    <property type="entry name" value="AB_hydrolase_fold"/>
</dbReference>
<dbReference type="Gene3D" id="3.40.50.1820">
    <property type="entry name" value="alpha/beta hydrolase"/>
    <property type="match status" value="1"/>
</dbReference>
<protein>
    <recommendedName>
        <fullName evidence="1">AB hydrolase-1 domain-containing protein</fullName>
    </recommendedName>
</protein>
<gene>
    <name evidence="2" type="ordered locus">Dd703_2722</name>
</gene>
<dbReference type="Proteomes" id="UP000002734">
    <property type="component" value="Chromosome"/>
</dbReference>
<dbReference type="KEGG" id="dda:Dd703_2722"/>
<dbReference type="eggNOG" id="COG0412">
    <property type="taxonomic scope" value="Bacteria"/>
</dbReference>
<dbReference type="PANTHER" id="PTHR37017:SF11">
    <property type="entry name" value="ESTERASE_LIPASE_THIOESTERASE DOMAIN-CONTAINING PROTEIN"/>
    <property type="match status" value="1"/>
</dbReference>
<dbReference type="InterPro" id="IPR000073">
    <property type="entry name" value="AB_hydrolase_1"/>
</dbReference>
<dbReference type="HOGENOM" id="CLU_046066_2_0_6"/>
<reference evidence="2" key="1">
    <citation type="submission" date="2009-06" db="EMBL/GenBank/DDBJ databases">
        <title>Complete sequence of Dickeya dadantii Ech703.</title>
        <authorList>
            <consortium name="US DOE Joint Genome Institute"/>
            <person name="Lucas S."/>
            <person name="Copeland A."/>
            <person name="Lapidus A."/>
            <person name="Glavina del Rio T."/>
            <person name="Dalin E."/>
            <person name="Tice H."/>
            <person name="Bruce D."/>
            <person name="Goodwin L."/>
            <person name="Pitluck S."/>
            <person name="Chertkov O."/>
            <person name="Brettin T."/>
            <person name="Detter J.C."/>
            <person name="Han C."/>
            <person name="Larimer F."/>
            <person name="Land M."/>
            <person name="Hauser L."/>
            <person name="Kyrpides N."/>
            <person name="Mikhailova N."/>
            <person name="Balakrishnan V."/>
            <person name="Glasner J."/>
            <person name="Perna N.T."/>
        </authorList>
    </citation>
    <scope>NUCLEOTIDE SEQUENCE [LARGE SCALE GENOMIC DNA]</scope>
    <source>
        <strain evidence="2">Ech703</strain>
    </source>
</reference>
<proteinExistence type="predicted"/>
<dbReference type="ESTHER" id="dicdc-c6cak1">
    <property type="family name" value="6_AlphaBeta_hydrolase"/>
</dbReference>
<keyword evidence="3" id="KW-1185">Reference proteome</keyword>
<dbReference type="InterPro" id="IPR052897">
    <property type="entry name" value="Sec-Metab_Biosynth_Hydrolase"/>
</dbReference>
<evidence type="ECO:0000259" key="1">
    <source>
        <dbReference type="Pfam" id="PF12697"/>
    </source>
</evidence>
<dbReference type="EMBL" id="CP001654">
    <property type="protein sequence ID" value="ACS86499.1"/>
    <property type="molecule type" value="Genomic_DNA"/>
</dbReference>
<organism evidence="2 3">
    <name type="scientific">Musicola paradisiaca (strain Ech703)</name>
    <name type="common">Dickeya paradisiaca</name>
    <name type="synonym">Dickeya dadantii</name>
    <dbReference type="NCBI Taxonomy" id="579405"/>
    <lineage>
        <taxon>Bacteria</taxon>
        <taxon>Pseudomonadati</taxon>
        <taxon>Pseudomonadota</taxon>
        <taxon>Gammaproteobacteria</taxon>
        <taxon>Enterobacterales</taxon>
        <taxon>Pectobacteriaceae</taxon>
        <taxon>Musicola</taxon>
    </lineage>
</organism>
<evidence type="ECO:0000313" key="2">
    <source>
        <dbReference type="EMBL" id="ACS86499.1"/>
    </source>
</evidence>
<dbReference type="SUPFAM" id="SSF53474">
    <property type="entry name" value="alpha/beta-Hydrolases"/>
    <property type="match status" value="1"/>
</dbReference>
<dbReference type="AlphaFoldDB" id="C6CAK1"/>
<feature type="domain" description="AB hydrolase-1" evidence="1">
    <location>
        <begin position="67"/>
        <end position="278"/>
    </location>
</feature>
<dbReference type="Pfam" id="PF12697">
    <property type="entry name" value="Abhydrolase_6"/>
    <property type="match status" value="1"/>
</dbReference>
<dbReference type="STRING" id="579405.Dd703_2722"/>
<dbReference type="PANTHER" id="PTHR37017">
    <property type="entry name" value="AB HYDROLASE-1 DOMAIN-CONTAINING PROTEIN-RELATED"/>
    <property type="match status" value="1"/>
</dbReference>
<accession>C6CAK1</accession>
<evidence type="ECO:0000313" key="3">
    <source>
        <dbReference type="Proteomes" id="UP000002734"/>
    </source>
</evidence>